<name>A0AAU2JTY9_9ACTN</name>
<dbReference type="EMBL" id="CP108264">
    <property type="protein sequence ID" value="WTU74984.1"/>
    <property type="molecule type" value="Genomic_DNA"/>
</dbReference>
<feature type="region of interest" description="Disordered" evidence="1">
    <location>
        <begin position="59"/>
        <end position="82"/>
    </location>
</feature>
<organism evidence="2">
    <name type="scientific">Streptomyces sp. NBC_00049</name>
    <dbReference type="NCBI Taxonomy" id="2903617"/>
    <lineage>
        <taxon>Bacteria</taxon>
        <taxon>Bacillati</taxon>
        <taxon>Actinomycetota</taxon>
        <taxon>Actinomycetes</taxon>
        <taxon>Kitasatosporales</taxon>
        <taxon>Streptomycetaceae</taxon>
        <taxon>Streptomyces</taxon>
    </lineage>
</organism>
<dbReference type="Gene3D" id="2.40.260.10">
    <property type="entry name" value="Sortase"/>
    <property type="match status" value="1"/>
</dbReference>
<evidence type="ECO:0000313" key="2">
    <source>
        <dbReference type="EMBL" id="WTU74984.1"/>
    </source>
</evidence>
<proteinExistence type="predicted"/>
<gene>
    <name evidence="2" type="ORF">OG327_17625</name>
</gene>
<dbReference type="CDD" id="cd05829">
    <property type="entry name" value="Sortase_F"/>
    <property type="match status" value="1"/>
</dbReference>
<dbReference type="InterPro" id="IPR023365">
    <property type="entry name" value="Sortase_dom-sf"/>
</dbReference>
<protein>
    <recommendedName>
        <fullName evidence="3">Class F sortase</fullName>
    </recommendedName>
</protein>
<sequence>MPRAKWLVAALTVTLLSAGIGVLQRTEGAKPAAATATTDDSLPSRALGLSGHRRLVRQLENSGEHTPGNGARSHRTDPGRLRAVTGPLRAARPLRLRIPSLDIDVPLADGIRRRDAHRTHGAAVWDLSRPAPGTAGTALITGAGPRLGELRRGRTVEIPRTDGRTAVFTVVRVSAGGATPAEDPSGRPQLRLAGGETTVLARLTGQRRTR</sequence>
<reference evidence="2" key="1">
    <citation type="submission" date="2022-10" db="EMBL/GenBank/DDBJ databases">
        <title>The complete genomes of actinobacterial strains from the NBC collection.</title>
        <authorList>
            <person name="Joergensen T.S."/>
            <person name="Alvarez Arevalo M."/>
            <person name="Sterndorff E.B."/>
            <person name="Faurdal D."/>
            <person name="Vuksanovic O."/>
            <person name="Mourched A.-S."/>
            <person name="Charusanti P."/>
            <person name="Shaw S."/>
            <person name="Blin K."/>
            <person name="Weber T."/>
        </authorList>
    </citation>
    <scope>NUCLEOTIDE SEQUENCE</scope>
    <source>
        <strain evidence="2">NBC_00049</strain>
    </source>
</reference>
<dbReference type="AlphaFoldDB" id="A0AAU2JTY9"/>
<evidence type="ECO:0000256" key="1">
    <source>
        <dbReference type="SAM" id="MobiDB-lite"/>
    </source>
</evidence>
<dbReference type="InterPro" id="IPR042001">
    <property type="entry name" value="Sortase_F"/>
</dbReference>
<evidence type="ECO:0008006" key="3">
    <source>
        <dbReference type="Google" id="ProtNLM"/>
    </source>
</evidence>
<accession>A0AAU2JTY9</accession>